<dbReference type="PANTHER" id="PTHR43102:SF2">
    <property type="entry name" value="GAF DOMAIN-CONTAINING PROTEIN"/>
    <property type="match status" value="1"/>
</dbReference>
<dbReference type="InParanoid" id="G5A5B1"/>
<dbReference type="SUPFAM" id="SSF57903">
    <property type="entry name" value="FYVE/PHD zinc finger"/>
    <property type="match status" value="1"/>
</dbReference>
<dbReference type="GO" id="GO:0008270">
    <property type="term" value="F:zinc ion binding"/>
    <property type="evidence" value="ECO:0007669"/>
    <property type="project" value="UniProtKB-KW"/>
</dbReference>
<dbReference type="Gene3D" id="3.30.40.10">
    <property type="entry name" value="Zinc/RING finger domain, C3HC4 (zinc finger)"/>
    <property type="match status" value="1"/>
</dbReference>
<sequence>MDFRGLASSNDAECRWKLKKSRGSFTTYARQPAALLVPETDTAGKGRSTQQVLAAGEIRCHLQEVVHVLNTATDFDHNAVMSGLYRKDFIYGSVVHVVPMGDGPKLAELLQEQVSTTTRVAVKTGTFVHSKMFSPNEQWCYLERAQLVRDSLDEKELEAGKVNGHGRVNMLHNMKAGYLVEQLRGSRFVRVIFFGQFDGNNDADAPGHAGQSQMRARLMRLAEGATRLPEVVIRRRFGAQTMADRAAFPAKNSHCICCTKSLRLLTRKHRCHLCGHYVCDRCWSVQEMETQTTRCITPVRVCSRCMEFVENGDYSAVKPSSLGNIEVRRGPVSEPPANKTLAHLLRRQLRASSGARKNSVRTVIQYLV</sequence>
<dbReference type="InterPro" id="IPR000306">
    <property type="entry name" value="Znf_FYVE"/>
</dbReference>
<evidence type="ECO:0000256" key="2">
    <source>
        <dbReference type="ARBA" id="ARBA00022771"/>
    </source>
</evidence>
<evidence type="ECO:0000313" key="6">
    <source>
        <dbReference type="EMBL" id="EGZ09296.1"/>
    </source>
</evidence>
<dbReference type="STRING" id="1094619.G5A5B1"/>
<evidence type="ECO:0000256" key="4">
    <source>
        <dbReference type="PROSITE-ProRule" id="PRU00091"/>
    </source>
</evidence>
<dbReference type="Pfam" id="PF01363">
    <property type="entry name" value="FYVE"/>
    <property type="match status" value="1"/>
</dbReference>
<dbReference type="RefSeq" id="XP_009535929.1">
    <property type="nucleotide sequence ID" value="XM_009537634.1"/>
</dbReference>
<feature type="non-terminal residue" evidence="6">
    <location>
        <position position="368"/>
    </location>
</feature>
<reference evidence="6 7" key="1">
    <citation type="journal article" date="2006" name="Science">
        <title>Phytophthora genome sequences uncover evolutionary origins and mechanisms of pathogenesis.</title>
        <authorList>
            <person name="Tyler B.M."/>
            <person name="Tripathy S."/>
            <person name="Zhang X."/>
            <person name="Dehal P."/>
            <person name="Jiang R.H."/>
            <person name="Aerts A."/>
            <person name="Arredondo F.D."/>
            <person name="Baxter L."/>
            <person name="Bensasson D."/>
            <person name="Beynon J.L."/>
            <person name="Chapman J."/>
            <person name="Damasceno C.M."/>
            <person name="Dorrance A.E."/>
            <person name="Dou D."/>
            <person name="Dickerman A.W."/>
            <person name="Dubchak I.L."/>
            <person name="Garbelotto M."/>
            <person name="Gijzen M."/>
            <person name="Gordon S.G."/>
            <person name="Govers F."/>
            <person name="Grunwald N.J."/>
            <person name="Huang W."/>
            <person name="Ivors K.L."/>
            <person name="Jones R.W."/>
            <person name="Kamoun S."/>
            <person name="Krampis K."/>
            <person name="Lamour K.H."/>
            <person name="Lee M.K."/>
            <person name="McDonald W.H."/>
            <person name="Medina M."/>
            <person name="Meijer H.J."/>
            <person name="Nordberg E.K."/>
            <person name="Maclean D.J."/>
            <person name="Ospina-Giraldo M.D."/>
            <person name="Morris P.F."/>
            <person name="Phuntumart V."/>
            <person name="Putnam N.H."/>
            <person name="Rash S."/>
            <person name="Rose J.K."/>
            <person name="Sakihama Y."/>
            <person name="Salamov A.A."/>
            <person name="Savidor A."/>
            <person name="Scheuring C.F."/>
            <person name="Smith B.M."/>
            <person name="Sobral B.W."/>
            <person name="Terry A."/>
            <person name="Torto-Alalibo T.A."/>
            <person name="Win J."/>
            <person name="Xu Z."/>
            <person name="Zhang H."/>
            <person name="Grigoriev I.V."/>
            <person name="Rokhsar D.S."/>
            <person name="Boore J.L."/>
        </authorList>
    </citation>
    <scope>NUCLEOTIDE SEQUENCE [LARGE SCALE GENOMIC DNA]</scope>
    <source>
        <strain evidence="6 7">P6497</strain>
    </source>
</reference>
<dbReference type="PROSITE" id="PS50178">
    <property type="entry name" value="ZF_FYVE"/>
    <property type="match status" value="1"/>
</dbReference>
<keyword evidence="3" id="KW-0862">Zinc</keyword>
<feature type="domain" description="FYVE-type" evidence="5">
    <location>
        <begin position="249"/>
        <end position="310"/>
    </location>
</feature>
<accession>G5A5B1</accession>
<gene>
    <name evidence="6" type="ORF">PHYSODRAFT_381602</name>
</gene>
<evidence type="ECO:0000256" key="3">
    <source>
        <dbReference type="ARBA" id="ARBA00022833"/>
    </source>
</evidence>
<organism evidence="6 7">
    <name type="scientific">Phytophthora sojae (strain P6497)</name>
    <name type="common">Soybean stem and root rot agent</name>
    <name type="synonym">Phytophthora megasperma f. sp. glycines</name>
    <dbReference type="NCBI Taxonomy" id="1094619"/>
    <lineage>
        <taxon>Eukaryota</taxon>
        <taxon>Sar</taxon>
        <taxon>Stramenopiles</taxon>
        <taxon>Oomycota</taxon>
        <taxon>Peronosporomycetes</taxon>
        <taxon>Peronosporales</taxon>
        <taxon>Peronosporaceae</taxon>
        <taxon>Phytophthora</taxon>
    </lineage>
</organism>
<keyword evidence="1" id="KW-0479">Metal-binding</keyword>
<dbReference type="InterPro" id="IPR017455">
    <property type="entry name" value="Znf_FYVE-rel"/>
</dbReference>
<dbReference type="KEGG" id="psoj:PHYSODRAFT_381602"/>
<proteinExistence type="predicted"/>
<keyword evidence="2 4" id="KW-0863">Zinc-finger</keyword>
<dbReference type="CDD" id="cd00065">
    <property type="entry name" value="FYVE_like_SF"/>
    <property type="match status" value="1"/>
</dbReference>
<dbReference type="OMA" id="CYLERAQ"/>
<keyword evidence="7" id="KW-1185">Reference proteome</keyword>
<dbReference type="SMART" id="SM00064">
    <property type="entry name" value="FYVE"/>
    <property type="match status" value="1"/>
</dbReference>
<dbReference type="PANTHER" id="PTHR43102">
    <property type="entry name" value="SLR1143 PROTEIN"/>
    <property type="match status" value="1"/>
</dbReference>
<dbReference type="InterPro" id="IPR011011">
    <property type="entry name" value="Znf_FYVE_PHD"/>
</dbReference>
<evidence type="ECO:0000313" key="7">
    <source>
        <dbReference type="Proteomes" id="UP000002640"/>
    </source>
</evidence>
<evidence type="ECO:0000259" key="5">
    <source>
        <dbReference type="PROSITE" id="PS50178"/>
    </source>
</evidence>
<dbReference type="InterPro" id="IPR013083">
    <property type="entry name" value="Znf_RING/FYVE/PHD"/>
</dbReference>
<evidence type="ECO:0000256" key="1">
    <source>
        <dbReference type="ARBA" id="ARBA00022723"/>
    </source>
</evidence>
<dbReference type="Proteomes" id="UP000002640">
    <property type="component" value="Unassembled WGS sequence"/>
</dbReference>
<dbReference type="EMBL" id="JH159160">
    <property type="protein sequence ID" value="EGZ09296.1"/>
    <property type="molecule type" value="Genomic_DNA"/>
</dbReference>
<dbReference type="AlphaFoldDB" id="G5A5B1"/>
<dbReference type="GeneID" id="20650765"/>
<protein>
    <recommendedName>
        <fullName evidence="5">FYVE-type domain-containing protein</fullName>
    </recommendedName>
</protein>
<name>G5A5B1_PHYSP</name>